<dbReference type="SUPFAM" id="SSF56112">
    <property type="entry name" value="Protein kinase-like (PK-like)"/>
    <property type="match status" value="1"/>
</dbReference>
<dbReference type="InterPro" id="IPR001245">
    <property type="entry name" value="Ser-Thr/Tyr_kinase_cat_dom"/>
</dbReference>
<feature type="signal peptide" evidence="3">
    <location>
        <begin position="1"/>
        <end position="19"/>
    </location>
</feature>
<dbReference type="Gene3D" id="1.10.510.10">
    <property type="entry name" value="Transferase(Phosphotransferase) domain 1"/>
    <property type="match status" value="1"/>
</dbReference>
<dbReference type="InterPro" id="IPR008271">
    <property type="entry name" value="Ser/Thr_kinase_AS"/>
</dbReference>
<dbReference type="PROSITE" id="PS50011">
    <property type="entry name" value="PROTEIN_KINASE_DOM"/>
    <property type="match status" value="1"/>
</dbReference>
<dbReference type="GO" id="GO:0051707">
    <property type="term" value="P:response to other organism"/>
    <property type="evidence" value="ECO:0007669"/>
    <property type="project" value="UniProtKB-ARBA"/>
</dbReference>
<dbReference type="FunFam" id="1.10.510.10:FF:000444">
    <property type="entry name" value="probable L-type lectin-domain containing receptor kinase S.5"/>
    <property type="match status" value="1"/>
</dbReference>
<evidence type="ECO:0000256" key="3">
    <source>
        <dbReference type="SAM" id="SignalP"/>
    </source>
</evidence>
<dbReference type="AlphaFoldDB" id="A3AQ68"/>
<feature type="chain" id="PRO_5002649866" description="Protein kinase domain-containing protein" evidence="3">
    <location>
        <begin position="20"/>
        <end position="345"/>
    </location>
</feature>
<accession>A3AQ68</accession>
<sequence length="345" mass="37965">MGSTPLNLSWLILCLSIQSEENVSTIGCWRESANIQKGAPAPTACEHDWVTCGTDIPTLPRVDGRCIRRWSYEKGELLLIYEYMPNGSLDRQLFPKEKPGRILGWTTRYGIVTDIAAGLHYVHHEHEHMVLHRDIKASNILLDAAFRGRLADFGLARIVVGLDKNSYTDVGVAETWGFIAPEYSVSHKATRKTDVYAFGVLLLEIVTGRRALCKFQGTFQLLVDWVWRLHREGSLLDAVDNGVASSSSSSTEELFDADDAIRLLLLGLACSNPNPSDRPSMTEVVQVVARSAAPPDVPPVKPAFVWPPEGGVEVDSTGSDVDASLCEWDEEETSSSSDALAVRVQ</sequence>
<dbReference type="GO" id="GO:0005524">
    <property type="term" value="F:ATP binding"/>
    <property type="evidence" value="ECO:0007669"/>
    <property type="project" value="UniProtKB-KW"/>
</dbReference>
<dbReference type="InterPro" id="IPR000719">
    <property type="entry name" value="Prot_kinase_dom"/>
</dbReference>
<dbReference type="Proteomes" id="UP000007752">
    <property type="component" value="Chromosome 4"/>
</dbReference>
<gene>
    <name evidence="5" type="ORF">OsJ_13531</name>
</gene>
<reference evidence="5" key="2">
    <citation type="submission" date="2008-12" db="EMBL/GenBank/DDBJ databases">
        <title>Improved gene annotation of the rice (Oryza sativa) genomes.</title>
        <authorList>
            <person name="Wang J."/>
            <person name="Li R."/>
            <person name="Fan W."/>
            <person name="Huang Q."/>
            <person name="Zhang J."/>
            <person name="Zhou Y."/>
            <person name="Hu Y."/>
            <person name="Zi S."/>
            <person name="Li J."/>
            <person name="Ni P."/>
            <person name="Zheng H."/>
            <person name="Zhang Y."/>
            <person name="Zhao M."/>
            <person name="Hao Q."/>
            <person name="McDermott J."/>
            <person name="Samudrala R."/>
            <person name="Kristiansen K."/>
            <person name="Wong G.K.-S."/>
        </authorList>
    </citation>
    <scope>NUCLEOTIDE SEQUENCE</scope>
</reference>
<dbReference type="GO" id="GO:0004672">
    <property type="term" value="F:protein kinase activity"/>
    <property type="evidence" value="ECO:0007669"/>
    <property type="project" value="InterPro"/>
</dbReference>
<dbReference type="EMBL" id="CM000141">
    <property type="protein sequence ID" value="EAZ29457.1"/>
    <property type="molecule type" value="Genomic_DNA"/>
</dbReference>
<dbReference type="InterPro" id="IPR011009">
    <property type="entry name" value="Kinase-like_dom_sf"/>
</dbReference>
<dbReference type="Pfam" id="PF07714">
    <property type="entry name" value="PK_Tyr_Ser-Thr"/>
    <property type="match status" value="1"/>
</dbReference>
<dbReference type="SMART" id="SM00220">
    <property type="entry name" value="S_TKc"/>
    <property type="match status" value="1"/>
</dbReference>
<dbReference type="InterPro" id="IPR050528">
    <property type="entry name" value="L-type_Lectin-RKs"/>
</dbReference>
<name>A3AQ68_ORYSJ</name>
<dbReference type="PANTHER" id="PTHR27007">
    <property type="match status" value="1"/>
</dbReference>
<organism evidence="5">
    <name type="scientific">Oryza sativa subsp. japonica</name>
    <name type="common">Rice</name>
    <dbReference type="NCBI Taxonomy" id="39947"/>
    <lineage>
        <taxon>Eukaryota</taxon>
        <taxon>Viridiplantae</taxon>
        <taxon>Streptophyta</taxon>
        <taxon>Embryophyta</taxon>
        <taxon>Tracheophyta</taxon>
        <taxon>Spermatophyta</taxon>
        <taxon>Magnoliopsida</taxon>
        <taxon>Liliopsida</taxon>
        <taxon>Poales</taxon>
        <taxon>Poaceae</taxon>
        <taxon>BOP clade</taxon>
        <taxon>Oryzoideae</taxon>
        <taxon>Oryzeae</taxon>
        <taxon>Oryzinae</taxon>
        <taxon>Oryza</taxon>
        <taxon>Oryza sativa</taxon>
    </lineage>
</organism>
<evidence type="ECO:0000313" key="5">
    <source>
        <dbReference type="EMBL" id="EAZ29457.1"/>
    </source>
</evidence>
<evidence type="ECO:0000259" key="4">
    <source>
        <dbReference type="PROSITE" id="PS50011"/>
    </source>
</evidence>
<keyword evidence="3" id="KW-0732">Signal</keyword>
<evidence type="ECO:0000256" key="2">
    <source>
        <dbReference type="ARBA" id="ARBA00022840"/>
    </source>
</evidence>
<reference evidence="5" key="1">
    <citation type="journal article" date="2005" name="PLoS Biol.">
        <title>The genomes of Oryza sativa: a history of duplications.</title>
        <authorList>
            <person name="Yu J."/>
            <person name="Wang J."/>
            <person name="Lin W."/>
            <person name="Li S."/>
            <person name="Li H."/>
            <person name="Zhou J."/>
            <person name="Ni P."/>
            <person name="Dong W."/>
            <person name="Hu S."/>
            <person name="Zeng C."/>
            <person name="Zhang J."/>
            <person name="Zhang Y."/>
            <person name="Li R."/>
            <person name="Xu Z."/>
            <person name="Li S."/>
            <person name="Li X."/>
            <person name="Zheng H."/>
            <person name="Cong L."/>
            <person name="Lin L."/>
            <person name="Yin J."/>
            <person name="Geng J."/>
            <person name="Li G."/>
            <person name="Shi J."/>
            <person name="Liu J."/>
            <person name="Lv H."/>
            <person name="Li J."/>
            <person name="Wang J."/>
            <person name="Deng Y."/>
            <person name="Ran L."/>
            <person name="Shi X."/>
            <person name="Wang X."/>
            <person name="Wu Q."/>
            <person name="Li C."/>
            <person name="Ren X."/>
            <person name="Wang J."/>
            <person name="Wang X."/>
            <person name="Li D."/>
            <person name="Liu D."/>
            <person name="Zhang X."/>
            <person name="Ji Z."/>
            <person name="Zhao W."/>
            <person name="Sun Y."/>
            <person name="Zhang Z."/>
            <person name="Bao J."/>
            <person name="Han Y."/>
            <person name="Dong L."/>
            <person name="Ji J."/>
            <person name="Chen P."/>
            <person name="Wu S."/>
            <person name="Liu J."/>
            <person name="Xiao Y."/>
            <person name="Bu D."/>
            <person name="Tan J."/>
            <person name="Yang L."/>
            <person name="Ye C."/>
            <person name="Zhang J."/>
            <person name="Xu J."/>
            <person name="Zhou Y."/>
            <person name="Yu Y."/>
            <person name="Zhang B."/>
            <person name="Zhuang S."/>
            <person name="Wei H."/>
            <person name="Liu B."/>
            <person name="Lei M."/>
            <person name="Yu H."/>
            <person name="Li Y."/>
            <person name="Xu H."/>
            <person name="Wei S."/>
            <person name="He X."/>
            <person name="Fang L."/>
            <person name="Zhang Z."/>
            <person name="Zhang Y."/>
            <person name="Huang X."/>
            <person name="Su Z."/>
            <person name="Tong W."/>
            <person name="Li J."/>
            <person name="Tong Z."/>
            <person name="Li S."/>
            <person name="Ye J."/>
            <person name="Wang L."/>
            <person name="Fang L."/>
            <person name="Lei T."/>
            <person name="Chen C."/>
            <person name="Chen H."/>
            <person name="Xu Z."/>
            <person name="Li H."/>
            <person name="Huang H."/>
            <person name="Zhang F."/>
            <person name="Xu H."/>
            <person name="Li N."/>
            <person name="Zhao C."/>
            <person name="Li S."/>
            <person name="Dong L."/>
            <person name="Huang Y."/>
            <person name="Li L."/>
            <person name="Xi Y."/>
            <person name="Qi Q."/>
            <person name="Li W."/>
            <person name="Zhang B."/>
            <person name="Hu W."/>
            <person name="Zhang Y."/>
            <person name="Tian X."/>
            <person name="Jiao Y."/>
            <person name="Liang X."/>
            <person name="Jin J."/>
            <person name="Gao L."/>
            <person name="Zheng W."/>
            <person name="Hao B."/>
            <person name="Liu S."/>
            <person name="Wang W."/>
            <person name="Yuan L."/>
            <person name="Cao M."/>
            <person name="McDermott J."/>
            <person name="Samudrala R."/>
            <person name="Wang J."/>
            <person name="Wong G.K."/>
            <person name="Yang H."/>
        </authorList>
    </citation>
    <scope>NUCLEOTIDE SEQUENCE [LARGE SCALE GENOMIC DNA]</scope>
</reference>
<proteinExistence type="predicted"/>
<keyword evidence="1" id="KW-0547">Nucleotide-binding</keyword>
<protein>
    <recommendedName>
        <fullName evidence="4">Protein kinase domain-containing protein</fullName>
    </recommendedName>
</protein>
<dbReference type="PROSITE" id="PS00108">
    <property type="entry name" value="PROTEIN_KINASE_ST"/>
    <property type="match status" value="1"/>
</dbReference>
<keyword evidence="2" id="KW-0067">ATP-binding</keyword>
<feature type="domain" description="Protein kinase" evidence="4">
    <location>
        <begin position="1"/>
        <end position="304"/>
    </location>
</feature>
<evidence type="ECO:0000256" key="1">
    <source>
        <dbReference type="ARBA" id="ARBA00022741"/>
    </source>
</evidence>